<sequence>MGAMEMGSPAAFAVPTGAFGNCFAGYMAKQIGVPISVIVAATNANDIVHRTISRCAAAPALRWARKTRGAQRRKTRGAQRRKKRGAQRRKTRGAQQLSGARRREMCGK</sequence>
<evidence type="ECO:0000313" key="2">
    <source>
        <dbReference type="EMBL" id="KAK3276711.1"/>
    </source>
</evidence>
<dbReference type="AlphaFoldDB" id="A0AAE0GFW8"/>
<evidence type="ECO:0000313" key="3">
    <source>
        <dbReference type="Proteomes" id="UP001190700"/>
    </source>
</evidence>
<dbReference type="EMBL" id="LGRX02006416">
    <property type="protein sequence ID" value="KAK3276711.1"/>
    <property type="molecule type" value="Genomic_DNA"/>
</dbReference>
<dbReference type="PANTHER" id="PTHR42690:SF1">
    <property type="entry name" value="THREONINE SYNTHASE-LIKE 2"/>
    <property type="match status" value="1"/>
</dbReference>
<evidence type="ECO:0008006" key="4">
    <source>
        <dbReference type="Google" id="ProtNLM"/>
    </source>
</evidence>
<dbReference type="Proteomes" id="UP001190700">
    <property type="component" value="Unassembled WGS sequence"/>
</dbReference>
<dbReference type="InterPro" id="IPR051166">
    <property type="entry name" value="Threonine_Synthase"/>
</dbReference>
<gene>
    <name evidence="2" type="ORF">CYMTET_15242</name>
</gene>
<dbReference type="SUPFAM" id="SSF53686">
    <property type="entry name" value="Tryptophan synthase beta subunit-like PLP-dependent enzymes"/>
    <property type="match status" value="1"/>
</dbReference>
<accession>A0AAE0GFW8</accession>
<evidence type="ECO:0000256" key="1">
    <source>
        <dbReference type="SAM" id="MobiDB-lite"/>
    </source>
</evidence>
<comment type="caution">
    <text evidence="2">The sequence shown here is derived from an EMBL/GenBank/DDBJ whole genome shotgun (WGS) entry which is preliminary data.</text>
</comment>
<dbReference type="GO" id="GO:0004795">
    <property type="term" value="F:threonine synthase activity"/>
    <property type="evidence" value="ECO:0007669"/>
    <property type="project" value="TreeGrafter"/>
</dbReference>
<keyword evidence="3" id="KW-1185">Reference proteome</keyword>
<name>A0AAE0GFW8_9CHLO</name>
<proteinExistence type="predicted"/>
<feature type="compositionally biased region" description="Basic residues" evidence="1">
    <location>
        <begin position="63"/>
        <end position="92"/>
    </location>
</feature>
<reference evidence="2 3" key="1">
    <citation type="journal article" date="2015" name="Genome Biol. Evol.">
        <title>Comparative Genomics of a Bacterivorous Green Alga Reveals Evolutionary Causalities and Consequences of Phago-Mixotrophic Mode of Nutrition.</title>
        <authorList>
            <person name="Burns J.A."/>
            <person name="Paasch A."/>
            <person name="Narechania A."/>
            <person name="Kim E."/>
        </authorList>
    </citation>
    <scope>NUCLEOTIDE SEQUENCE [LARGE SCALE GENOMIC DNA]</scope>
    <source>
        <strain evidence="2 3">PLY_AMNH</strain>
    </source>
</reference>
<dbReference type="Gene3D" id="3.40.50.1100">
    <property type="match status" value="1"/>
</dbReference>
<organism evidence="2 3">
    <name type="scientific">Cymbomonas tetramitiformis</name>
    <dbReference type="NCBI Taxonomy" id="36881"/>
    <lineage>
        <taxon>Eukaryota</taxon>
        <taxon>Viridiplantae</taxon>
        <taxon>Chlorophyta</taxon>
        <taxon>Pyramimonadophyceae</taxon>
        <taxon>Pyramimonadales</taxon>
        <taxon>Pyramimonadaceae</taxon>
        <taxon>Cymbomonas</taxon>
    </lineage>
</organism>
<dbReference type="InterPro" id="IPR036052">
    <property type="entry name" value="TrpB-like_PALP_sf"/>
</dbReference>
<feature type="region of interest" description="Disordered" evidence="1">
    <location>
        <begin position="63"/>
        <end position="108"/>
    </location>
</feature>
<protein>
    <recommendedName>
        <fullName evidence="4">Threonine synthase</fullName>
    </recommendedName>
</protein>
<dbReference type="PANTHER" id="PTHR42690">
    <property type="entry name" value="THREONINE SYNTHASE FAMILY MEMBER"/>
    <property type="match status" value="1"/>
</dbReference>
<dbReference type="GO" id="GO:0009088">
    <property type="term" value="P:threonine biosynthetic process"/>
    <property type="evidence" value="ECO:0007669"/>
    <property type="project" value="TreeGrafter"/>
</dbReference>